<dbReference type="Proteomes" id="UP001501495">
    <property type="component" value="Unassembled WGS sequence"/>
</dbReference>
<feature type="transmembrane region" description="Helical" evidence="4">
    <location>
        <begin position="319"/>
        <end position="337"/>
    </location>
</feature>
<comment type="similarity">
    <text evidence="1">Belongs to the glycosyltransferase 2 family.</text>
</comment>
<dbReference type="InterPro" id="IPR029044">
    <property type="entry name" value="Nucleotide-diphossugar_trans"/>
</dbReference>
<accession>A0ABP7XLX8</accession>
<dbReference type="PANTHER" id="PTHR43630:SF1">
    <property type="entry name" value="POLY-BETA-1,6-N-ACETYL-D-GLUCOSAMINE SYNTHASE"/>
    <property type="match status" value="1"/>
</dbReference>
<keyword evidence="3" id="KW-0808">Transferase</keyword>
<evidence type="ECO:0000313" key="6">
    <source>
        <dbReference type="Proteomes" id="UP001501495"/>
    </source>
</evidence>
<keyword evidence="2" id="KW-0328">Glycosyltransferase</keyword>
<evidence type="ECO:0000256" key="4">
    <source>
        <dbReference type="SAM" id="Phobius"/>
    </source>
</evidence>
<evidence type="ECO:0000256" key="3">
    <source>
        <dbReference type="ARBA" id="ARBA00022679"/>
    </source>
</evidence>
<dbReference type="SUPFAM" id="SSF53448">
    <property type="entry name" value="Nucleotide-diphospho-sugar transferases"/>
    <property type="match status" value="1"/>
</dbReference>
<dbReference type="PANTHER" id="PTHR43630">
    <property type="entry name" value="POLY-BETA-1,6-N-ACETYL-D-GLUCOSAMINE SYNTHASE"/>
    <property type="match status" value="1"/>
</dbReference>
<comment type="caution">
    <text evidence="5">The sequence shown here is derived from an EMBL/GenBank/DDBJ whole genome shotgun (WGS) entry which is preliminary data.</text>
</comment>
<feature type="transmembrane region" description="Helical" evidence="4">
    <location>
        <begin position="349"/>
        <end position="368"/>
    </location>
</feature>
<keyword evidence="6" id="KW-1185">Reference proteome</keyword>
<evidence type="ECO:0000313" key="5">
    <source>
        <dbReference type="EMBL" id="GAA4121008.1"/>
    </source>
</evidence>
<sequence>MVVFVPARNEELVLDRTLASLAAAAYEGEWRVLVIDDASTDATAEIAARWAEREPRIRLTRRVLPDAAQGKSEALNHGYGLVHGWSAAGDPWLDGRAADDVVVVIVDADGVLPTDALAIVAPYFGDQRVASVQVGVRIANARTNLLARMQDIEFVGFSWLVQIARDWLGSSGLGGNGQFTRLSALAGLGGAPWAAGALTEDLDLGLRLVGAGWRTRFCHLTHVDQQGLTTWRPLLRQRTRWIQGHYQCWRHLPRLAGRPGRGSRAPLLARLDLALYLVLVVTVLLVTFTVLAGVLAMVGVIGVQNDLLAGVPYGPPRRAVELALSVLPLAIFLGTYQRHSAHPFRWYEVPAAAVLFTAYGYVWAWVSLRALLNLALRRNAWVKTPRVAVSA</sequence>
<dbReference type="Gene3D" id="3.90.550.10">
    <property type="entry name" value="Spore Coat Polysaccharide Biosynthesis Protein SpsA, Chain A"/>
    <property type="match status" value="1"/>
</dbReference>
<evidence type="ECO:0000256" key="2">
    <source>
        <dbReference type="ARBA" id="ARBA00022676"/>
    </source>
</evidence>
<dbReference type="Pfam" id="PF13641">
    <property type="entry name" value="Glyco_tranf_2_3"/>
    <property type="match status" value="1"/>
</dbReference>
<evidence type="ECO:0000256" key="1">
    <source>
        <dbReference type="ARBA" id="ARBA00006739"/>
    </source>
</evidence>
<protein>
    <submittedName>
        <fullName evidence="5">Glycosyltransferase</fullName>
    </submittedName>
</protein>
<reference evidence="6" key="1">
    <citation type="journal article" date="2019" name="Int. J. Syst. Evol. Microbiol.">
        <title>The Global Catalogue of Microorganisms (GCM) 10K type strain sequencing project: providing services to taxonomists for standard genome sequencing and annotation.</title>
        <authorList>
            <consortium name="The Broad Institute Genomics Platform"/>
            <consortium name="The Broad Institute Genome Sequencing Center for Infectious Disease"/>
            <person name="Wu L."/>
            <person name="Ma J."/>
        </authorList>
    </citation>
    <scope>NUCLEOTIDE SEQUENCE [LARGE SCALE GENOMIC DNA]</scope>
    <source>
        <strain evidence="6">JCM 16703</strain>
    </source>
</reference>
<proteinExistence type="inferred from homology"/>
<feature type="transmembrane region" description="Helical" evidence="4">
    <location>
        <begin position="273"/>
        <end position="298"/>
    </location>
</feature>
<gene>
    <name evidence="5" type="ORF">GCM10022215_25460</name>
</gene>
<keyword evidence="4" id="KW-0812">Transmembrane</keyword>
<organism evidence="5 6">
    <name type="scientific">Nocardioides fonticola</name>
    <dbReference type="NCBI Taxonomy" id="450363"/>
    <lineage>
        <taxon>Bacteria</taxon>
        <taxon>Bacillati</taxon>
        <taxon>Actinomycetota</taxon>
        <taxon>Actinomycetes</taxon>
        <taxon>Propionibacteriales</taxon>
        <taxon>Nocardioidaceae</taxon>
        <taxon>Nocardioides</taxon>
    </lineage>
</organism>
<name>A0ABP7XLX8_9ACTN</name>
<dbReference type="EMBL" id="BAAAZH010000017">
    <property type="protein sequence ID" value="GAA4121008.1"/>
    <property type="molecule type" value="Genomic_DNA"/>
</dbReference>
<keyword evidence="4" id="KW-1133">Transmembrane helix</keyword>
<keyword evidence="4" id="KW-0472">Membrane</keyword>